<dbReference type="STRING" id="4999.A0A1Y1UF65"/>
<evidence type="ECO:0000256" key="1">
    <source>
        <dbReference type="SAM" id="Phobius"/>
    </source>
</evidence>
<feature type="transmembrane region" description="Helical" evidence="1">
    <location>
        <begin position="117"/>
        <end position="137"/>
    </location>
</feature>
<dbReference type="EMBL" id="NBSH01000009">
    <property type="protein sequence ID" value="ORX36154.1"/>
    <property type="molecule type" value="Genomic_DNA"/>
</dbReference>
<keyword evidence="1" id="KW-0472">Membrane</keyword>
<feature type="transmembrane region" description="Helical" evidence="1">
    <location>
        <begin position="46"/>
        <end position="65"/>
    </location>
</feature>
<sequence>MALPTASAMLLGLALRGGGWVVRWTSSGAAILSIMILFGSANGYRVLPFVPLYALLATFNLAYSIAATSWILWWLFAIMCYPTILVVSVLQFDFMATFLRRSLRFVLKELSFVKDMVALFNVPGLAIDVDVVGLMAIRGLTLQLSSLTVIAHDVEVGIKLTDELEISIVTDRVEIHLLRDIIIGDCYANVKEGTERSLHKVLDEKAVRPHLHRNASDATEEVLKPIRQMKALSPEDSHADEFQKMIDWIEETGMIEQSRRAVLASVEVRARSNDEDLVNVDKIKELRAAICSKMQAGQTVPHPPSTSIKVSTLKQMMPPKIEHYLMRMPLLLRLLLNPIAYLHPVKVSSITAAGSGRHIAKMLDQFVFKGRTGEDGELGRLYKRINEWLCDANFIVELVDISGLASVPIITSYDIMALLQVEDIVASRMIDKKEESEQVCRFGGGDASFLVPSYLLPHHQHLLPRKATRAQEADLIRAVDTADDKLDKVIAEGALEQAENDETNVKMSAHISLPVAFSQDVLDFIAALVKASKLVEMESEMEGVHGLKVISKGLKESIKKTTVESIVNDSWIAKMVGKITKKLEEAKGDIGYSGNIPVQLKKYRLPDNDPLMKKILP</sequence>
<dbReference type="AlphaFoldDB" id="A0A1Y1UF65"/>
<dbReference type="GeneID" id="33558134"/>
<reference evidence="2 3" key="1">
    <citation type="submission" date="2017-03" db="EMBL/GenBank/DDBJ databases">
        <title>Widespread Adenine N6-methylation of Active Genes in Fungi.</title>
        <authorList>
            <consortium name="DOE Joint Genome Institute"/>
            <person name="Mondo S.J."/>
            <person name="Dannebaum R.O."/>
            <person name="Kuo R.C."/>
            <person name="Louie K.B."/>
            <person name="Bewick A.J."/>
            <person name="Labutti K."/>
            <person name="Haridas S."/>
            <person name="Kuo A."/>
            <person name="Salamov A."/>
            <person name="Ahrendt S.R."/>
            <person name="Lau R."/>
            <person name="Bowen B.P."/>
            <person name="Lipzen A."/>
            <person name="Sullivan W."/>
            <person name="Andreopoulos W.B."/>
            <person name="Clum A."/>
            <person name="Lindquist E."/>
            <person name="Daum C."/>
            <person name="Northen T.R."/>
            <person name="Ramamoorthy G."/>
            <person name="Schmitz R.J."/>
            <person name="Gryganskyi A."/>
            <person name="Culley D."/>
            <person name="Magnuson J."/>
            <person name="James T.Y."/>
            <person name="O'Malley M.A."/>
            <person name="Stajich J.E."/>
            <person name="Spatafora J.W."/>
            <person name="Visel A."/>
            <person name="Grigoriev I.V."/>
        </authorList>
    </citation>
    <scope>NUCLEOTIDE SEQUENCE [LARGE SCALE GENOMIC DNA]</scope>
    <source>
        <strain evidence="2 3">NRRL Y-17943</strain>
    </source>
</reference>
<dbReference type="Proteomes" id="UP000193218">
    <property type="component" value="Unassembled WGS sequence"/>
</dbReference>
<name>A0A1Y1UF65_9TREE</name>
<feature type="transmembrane region" description="Helical" evidence="1">
    <location>
        <begin position="71"/>
        <end position="96"/>
    </location>
</feature>
<dbReference type="InParanoid" id="A0A1Y1UF65"/>
<dbReference type="OrthoDB" id="5372451at2759"/>
<evidence type="ECO:0000313" key="3">
    <source>
        <dbReference type="Proteomes" id="UP000193218"/>
    </source>
</evidence>
<comment type="caution">
    <text evidence="2">The sequence shown here is derived from an EMBL/GenBank/DDBJ whole genome shotgun (WGS) entry which is preliminary data.</text>
</comment>
<feature type="transmembrane region" description="Helical" evidence="1">
    <location>
        <begin position="20"/>
        <end position="39"/>
    </location>
</feature>
<gene>
    <name evidence="2" type="ORF">BD324DRAFT_630401</name>
</gene>
<accession>A0A1Y1UF65</accession>
<keyword evidence="3" id="KW-1185">Reference proteome</keyword>
<organism evidence="2 3">
    <name type="scientific">Kockovaella imperatae</name>
    <dbReference type="NCBI Taxonomy" id="4999"/>
    <lineage>
        <taxon>Eukaryota</taxon>
        <taxon>Fungi</taxon>
        <taxon>Dikarya</taxon>
        <taxon>Basidiomycota</taxon>
        <taxon>Agaricomycotina</taxon>
        <taxon>Tremellomycetes</taxon>
        <taxon>Tremellales</taxon>
        <taxon>Cuniculitremaceae</taxon>
        <taxon>Kockovaella</taxon>
    </lineage>
</organism>
<dbReference type="RefSeq" id="XP_021870283.1">
    <property type="nucleotide sequence ID" value="XM_022016325.1"/>
</dbReference>
<protein>
    <submittedName>
        <fullName evidence="2">Uncharacterized protein</fullName>
    </submittedName>
</protein>
<keyword evidence="1" id="KW-0812">Transmembrane</keyword>
<evidence type="ECO:0000313" key="2">
    <source>
        <dbReference type="EMBL" id="ORX36154.1"/>
    </source>
</evidence>
<keyword evidence="1" id="KW-1133">Transmembrane helix</keyword>
<proteinExistence type="predicted"/>